<keyword evidence="2" id="KW-1185">Reference proteome</keyword>
<evidence type="ECO:0000313" key="1">
    <source>
        <dbReference type="EMBL" id="MBC3792368.1"/>
    </source>
</evidence>
<evidence type="ECO:0000313" key="2">
    <source>
        <dbReference type="Proteomes" id="UP000700732"/>
    </source>
</evidence>
<gene>
    <name evidence="1" type="ORF">FH603_2880</name>
</gene>
<name>A0ABR6W710_9BACT</name>
<proteinExistence type="predicted"/>
<dbReference type="Proteomes" id="UP000700732">
    <property type="component" value="Unassembled WGS sequence"/>
</dbReference>
<accession>A0ABR6W710</accession>
<reference evidence="1 2" key="1">
    <citation type="submission" date="2019-06" db="EMBL/GenBank/DDBJ databases">
        <title>Spirosoma utsteinense sp. nov. isolated from Antarctic ice-free soils.</title>
        <authorList>
            <person name="Tahon G."/>
        </authorList>
    </citation>
    <scope>NUCLEOTIDE SEQUENCE [LARGE SCALE GENOMIC DNA]</scope>
    <source>
        <strain evidence="1 2">LMG 31447</strain>
    </source>
</reference>
<protein>
    <submittedName>
        <fullName evidence="1">Tellurite resistance protein B-like protein</fullName>
    </submittedName>
</protein>
<comment type="caution">
    <text evidence="1">The sequence shown here is derived from an EMBL/GenBank/DDBJ whole genome shotgun (WGS) entry which is preliminary data.</text>
</comment>
<dbReference type="Gene3D" id="1.10.3680.10">
    <property type="entry name" value="TerB-like"/>
    <property type="match status" value="1"/>
</dbReference>
<dbReference type="RefSeq" id="WP_186738145.1">
    <property type="nucleotide sequence ID" value="NZ_VFIA01000015.1"/>
</dbReference>
<dbReference type="InterPro" id="IPR029024">
    <property type="entry name" value="TerB-like"/>
</dbReference>
<sequence length="134" mass="14863">MTSSNLTTAPDEPGDETTDLYSGLGSVVYALAHVDKQVHFDNLQTVRDLLTGIPNGNLALSAYFQRDHCNETAEEAYALALNRFASNRKTLNAIIRAQFVNILLQIADANGNVSPKQQELINRFRRDLRRLSSA</sequence>
<dbReference type="SUPFAM" id="SSF158682">
    <property type="entry name" value="TerB-like"/>
    <property type="match status" value="1"/>
</dbReference>
<organism evidence="1 2">
    <name type="scientific">Spirosoma utsteinense</name>
    <dbReference type="NCBI Taxonomy" id="2585773"/>
    <lineage>
        <taxon>Bacteria</taxon>
        <taxon>Pseudomonadati</taxon>
        <taxon>Bacteroidota</taxon>
        <taxon>Cytophagia</taxon>
        <taxon>Cytophagales</taxon>
        <taxon>Cytophagaceae</taxon>
        <taxon>Spirosoma</taxon>
    </lineage>
</organism>
<dbReference type="EMBL" id="VFIA01000015">
    <property type="protein sequence ID" value="MBC3792368.1"/>
    <property type="molecule type" value="Genomic_DNA"/>
</dbReference>
<dbReference type="CDD" id="cd07177">
    <property type="entry name" value="terB_like"/>
    <property type="match status" value="1"/>
</dbReference>